<sequence>MSDDSSRPAKRTRQACEGCRRKKTRCPGEQPACSLCVRLGQICSYGDGSRAADSDQSVSERLRSLESKMDMMLNGHFYPSPHHVNDGGAAAPPRSWALPPKHVTDNLIILYDERCNYQPLPLFNSDFARTCQDRDQELLDMIFAIALQLPNRQGATFDIDSSAEYAKRACYSVTKKLSSGGIGLSTIQTMCLLSFWEFTDGQKEHAWLHLNTALWLAQHSGLTKEPEWEVHSIELEERRRCAWSLYILGRMSGLMPKLATFTCRFPGATDPLINSPEPQVSDDEIIIANNIRLYDIWEKVQNFSAESNAEAGKSLWTGDSEYGSIISALMEYESQFPDEHRFSEHTSGNFKDNRAYWAPWFSIQFMYHAILCVLNHPFLLSIRLDPIKESSPRTFKQTTADLAKLHSYWAFRFTSVAKEFGYAVADPLIAYAVTIAATIFDHYRLSRTTLAESREKHYRATSNGHRPLK</sequence>
<keyword evidence="2" id="KW-0479">Metal-binding</keyword>
<dbReference type="Pfam" id="PF04082">
    <property type="entry name" value="Fungal_trans"/>
    <property type="match status" value="1"/>
</dbReference>
<dbReference type="PROSITE" id="PS00463">
    <property type="entry name" value="ZN2_CY6_FUNGAL_1"/>
    <property type="match status" value="1"/>
</dbReference>
<reference evidence="7" key="1">
    <citation type="submission" date="2020-04" db="EMBL/GenBank/DDBJ databases">
        <title>Genome Assembly and Annotation of Botryosphaeria dothidea sdau 11-99, a Latent Pathogen of Apple Fruit Ring Rot in China.</title>
        <authorList>
            <person name="Yu C."/>
            <person name="Diao Y."/>
            <person name="Lu Q."/>
            <person name="Zhao J."/>
            <person name="Cui S."/>
            <person name="Peng C."/>
            <person name="He B."/>
            <person name="Liu H."/>
        </authorList>
    </citation>
    <scope>NUCLEOTIDE SEQUENCE [LARGE SCALE GENOMIC DNA]</scope>
    <source>
        <strain evidence="7">Sdau11-99</strain>
    </source>
</reference>
<dbReference type="InterPro" id="IPR050815">
    <property type="entry name" value="TF_fung"/>
</dbReference>
<feature type="domain" description="Zn(2)-C6 fungal-type" evidence="6">
    <location>
        <begin position="15"/>
        <end position="45"/>
    </location>
</feature>
<name>A0A8H4IXF4_9PEZI</name>
<accession>A0A8H4IXF4</accession>
<dbReference type="Gene3D" id="4.10.240.10">
    <property type="entry name" value="Zn(2)-C6 fungal-type DNA-binding domain"/>
    <property type="match status" value="1"/>
</dbReference>
<dbReference type="SMART" id="SM00066">
    <property type="entry name" value="GAL4"/>
    <property type="match status" value="1"/>
</dbReference>
<protein>
    <submittedName>
        <fullName evidence="7">C6 transcription</fullName>
    </submittedName>
</protein>
<dbReference type="GO" id="GO:0006351">
    <property type="term" value="P:DNA-templated transcription"/>
    <property type="evidence" value="ECO:0007669"/>
    <property type="project" value="InterPro"/>
</dbReference>
<evidence type="ECO:0000256" key="1">
    <source>
        <dbReference type="ARBA" id="ARBA00004123"/>
    </source>
</evidence>
<comment type="caution">
    <text evidence="7">The sequence shown here is derived from an EMBL/GenBank/DDBJ whole genome shotgun (WGS) entry which is preliminary data.</text>
</comment>
<dbReference type="PANTHER" id="PTHR47338">
    <property type="entry name" value="ZN(II)2CYS6 TRANSCRIPTION FACTOR (EUROFUNG)-RELATED"/>
    <property type="match status" value="1"/>
</dbReference>
<evidence type="ECO:0000313" key="8">
    <source>
        <dbReference type="Proteomes" id="UP000572817"/>
    </source>
</evidence>
<dbReference type="PROSITE" id="PS50048">
    <property type="entry name" value="ZN2_CY6_FUNGAL_2"/>
    <property type="match status" value="1"/>
</dbReference>
<keyword evidence="5" id="KW-0539">Nucleus</keyword>
<evidence type="ECO:0000259" key="6">
    <source>
        <dbReference type="PROSITE" id="PS50048"/>
    </source>
</evidence>
<dbReference type="GO" id="GO:0000981">
    <property type="term" value="F:DNA-binding transcription factor activity, RNA polymerase II-specific"/>
    <property type="evidence" value="ECO:0007669"/>
    <property type="project" value="InterPro"/>
</dbReference>
<dbReference type="CDD" id="cd00067">
    <property type="entry name" value="GAL4"/>
    <property type="match status" value="1"/>
</dbReference>
<dbReference type="SUPFAM" id="SSF57701">
    <property type="entry name" value="Zn2/Cys6 DNA-binding domain"/>
    <property type="match status" value="1"/>
</dbReference>
<evidence type="ECO:0000256" key="2">
    <source>
        <dbReference type="ARBA" id="ARBA00022723"/>
    </source>
</evidence>
<dbReference type="AlphaFoldDB" id="A0A8H4IXF4"/>
<gene>
    <name evidence="7" type="ORF">GTA08_BOTSDO02096</name>
</gene>
<dbReference type="Proteomes" id="UP000572817">
    <property type="component" value="Unassembled WGS sequence"/>
</dbReference>
<organism evidence="7 8">
    <name type="scientific">Botryosphaeria dothidea</name>
    <dbReference type="NCBI Taxonomy" id="55169"/>
    <lineage>
        <taxon>Eukaryota</taxon>
        <taxon>Fungi</taxon>
        <taxon>Dikarya</taxon>
        <taxon>Ascomycota</taxon>
        <taxon>Pezizomycotina</taxon>
        <taxon>Dothideomycetes</taxon>
        <taxon>Dothideomycetes incertae sedis</taxon>
        <taxon>Botryosphaeriales</taxon>
        <taxon>Botryosphaeriaceae</taxon>
        <taxon>Botryosphaeria</taxon>
    </lineage>
</organism>
<dbReference type="GO" id="GO:0008270">
    <property type="term" value="F:zinc ion binding"/>
    <property type="evidence" value="ECO:0007669"/>
    <property type="project" value="InterPro"/>
</dbReference>
<dbReference type="OrthoDB" id="424974at2759"/>
<keyword evidence="8" id="KW-1185">Reference proteome</keyword>
<evidence type="ECO:0000256" key="4">
    <source>
        <dbReference type="ARBA" id="ARBA00023163"/>
    </source>
</evidence>
<dbReference type="CDD" id="cd12148">
    <property type="entry name" value="fungal_TF_MHR"/>
    <property type="match status" value="1"/>
</dbReference>
<dbReference type="Pfam" id="PF00172">
    <property type="entry name" value="Zn_clus"/>
    <property type="match status" value="1"/>
</dbReference>
<dbReference type="GO" id="GO:0003677">
    <property type="term" value="F:DNA binding"/>
    <property type="evidence" value="ECO:0007669"/>
    <property type="project" value="InterPro"/>
</dbReference>
<dbReference type="InterPro" id="IPR036864">
    <property type="entry name" value="Zn2-C6_fun-type_DNA-bd_sf"/>
</dbReference>
<dbReference type="InterPro" id="IPR001138">
    <property type="entry name" value="Zn2Cys6_DnaBD"/>
</dbReference>
<keyword evidence="3" id="KW-0805">Transcription regulation</keyword>
<dbReference type="EMBL" id="WWBZ02000016">
    <property type="protein sequence ID" value="KAF4308986.1"/>
    <property type="molecule type" value="Genomic_DNA"/>
</dbReference>
<evidence type="ECO:0000256" key="5">
    <source>
        <dbReference type="ARBA" id="ARBA00023242"/>
    </source>
</evidence>
<evidence type="ECO:0000313" key="7">
    <source>
        <dbReference type="EMBL" id="KAF4308986.1"/>
    </source>
</evidence>
<keyword evidence="4" id="KW-0804">Transcription</keyword>
<comment type="subcellular location">
    <subcellularLocation>
        <location evidence="1">Nucleus</location>
    </subcellularLocation>
</comment>
<dbReference type="GO" id="GO:0005634">
    <property type="term" value="C:nucleus"/>
    <property type="evidence" value="ECO:0007669"/>
    <property type="project" value="UniProtKB-SubCell"/>
</dbReference>
<dbReference type="InterPro" id="IPR007219">
    <property type="entry name" value="XnlR_reg_dom"/>
</dbReference>
<evidence type="ECO:0000256" key="3">
    <source>
        <dbReference type="ARBA" id="ARBA00023015"/>
    </source>
</evidence>
<dbReference type="PANTHER" id="PTHR47338:SF9">
    <property type="entry name" value="ZN(II)2CYS6 TRANSCRIPTION FACTOR (EUROFUNG)"/>
    <property type="match status" value="1"/>
</dbReference>
<proteinExistence type="predicted"/>
<dbReference type="PRINTS" id="PR00755">
    <property type="entry name" value="AFLATOXINBRP"/>
</dbReference>